<evidence type="ECO:0000313" key="1">
    <source>
        <dbReference type="EMBL" id="MFC6087176.1"/>
    </source>
</evidence>
<protein>
    <submittedName>
        <fullName evidence="1">Uncharacterized protein</fullName>
    </submittedName>
</protein>
<proteinExistence type="predicted"/>
<dbReference type="Proteomes" id="UP001596137">
    <property type="component" value="Unassembled WGS sequence"/>
</dbReference>
<sequence>MSQERYVTSAAIEGIVKEIDEDVLPAIRRMRALIDTTGVPFPGWGAVGELLVGVPYGRVQDDVREKFAEAEAVLEAWAGRLETARRNWRTAEEQSTVVYV</sequence>
<reference evidence="2" key="1">
    <citation type="journal article" date="2019" name="Int. J. Syst. Evol. Microbiol.">
        <title>The Global Catalogue of Microorganisms (GCM) 10K type strain sequencing project: providing services to taxonomists for standard genome sequencing and annotation.</title>
        <authorList>
            <consortium name="The Broad Institute Genomics Platform"/>
            <consortium name="The Broad Institute Genome Sequencing Center for Infectious Disease"/>
            <person name="Wu L."/>
            <person name="Ma J."/>
        </authorList>
    </citation>
    <scope>NUCLEOTIDE SEQUENCE [LARGE SCALE GENOMIC DNA]</scope>
    <source>
        <strain evidence="2">JCM 30346</strain>
    </source>
</reference>
<organism evidence="1 2">
    <name type="scientific">Sphaerisporangium aureirubrum</name>
    <dbReference type="NCBI Taxonomy" id="1544736"/>
    <lineage>
        <taxon>Bacteria</taxon>
        <taxon>Bacillati</taxon>
        <taxon>Actinomycetota</taxon>
        <taxon>Actinomycetes</taxon>
        <taxon>Streptosporangiales</taxon>
        <taxon>Streptosporangiaceae</taxon>
        <taxon>Sphaerisporangium</taxon>
    </lineage>
</organism>
<dbReference type="RefSeq" id="WP_380763172.1">
    <property type="nucleotide sequence ID" value="NZ_JBHSRF010000119.1"/>
</dbReference>
<evidence type="ECO:0000313" key="2">
    <source>
        <dbReference type="Proteomes" id="UP001596137"/>
    </source>
</evidence>
<comment type="caution">
    <text evidence="1">The sequence shown here is derived from an EMBL/GenBank/DDBJ whole genome shotgun (WGS) entry which is preliminary data.</text>
</comment>
<dbReference type="EMBL" id="JBHSRF010000119">
    <property type="protein sequence ID" value="MFC6087176.1"/>
    <property type="molecule type" value="Genomic_DNA"/>
</dbReference>
<keyword evidence="2" id="KW-1185">Reference proteome</keyword>
<accession>A0ABW1NW04</accession>
<gene>
    <name evidence="1" type="ORF">ACFP1K_38840</name>
</gene>
<name>A0ABW1NW04_9ACTN</name>